<dbReference type="PROSITE" id="PS51257">
    <property type="entry name" value="PROKAR_LIPOPROTEIN"/>
    <property type="match status" value="1"/>
</dbReference>
<proteinExistence type="predicted"/>
<gene>
    <name evidence="2" type="ORF">SAMN05216283_106178</name>
</gene>
<dbReference type="InterPro" id="IPR020864">
    <property type="entry name" value="MACPF"/>
</dbReference>
<keyword evidence="3" id="KW-1185">Reference proteome</keyword>
<dbReference type="Pfam" id="PF01823">
    <property type="entry name" value="MACPF"/>
    <property type="match status" value="1"/>
</dbReference>
<evidence type="ECO:0000259" key="1">
    <source>
        <dbReference type="PROSITE" id="PS51412"/>
    </source>
</evidence>
<evidence type="ECO:0000313" key="2">
    <source>
        <dbReference type="EMBL" id="SFF44386.1"/>
    </source>
</evidence>
<dbReference type="Gene3D" id="3.30.160.840">
    <property type="match status" value="1"/>
</dbReference>
<name>A0A1I2IUF1_9BACT</name>
<accession>A0A1I2IUF1</accession>
<dbReference type="Proteomes" id="UP000198964">
    <property type="component" value="Unassembled WGS sequence"/>
</dbReference>
<dbReference type="AlphaFoldDB" id="A0A1I2IUF1"/>
<organism evidence="2 3">
    <name type="scientific">Sunxiuqinia elliptica</name>
    <dbReference type="NCBI Taxonomy" id="655355"/>
    <lineage>
        <taxon>Bacteria</taxon>
        <taxon>Pseudomonadati</taxon>
        <taxon>Bacteroidota</taxon>
        <taxon>Bacteroidia</taxon>
        <taxon>Marinilabiliales</taxon>
        <taxon>Prolixibacteraceae</taxon>
        <taxon>Sunxiuqinia</taxon>
    </lineage>
</organism>
<dbReference type="EMBL" id="FONW01000006">
    <property type="protein sequence ID" value="SFF44386.1"/>
    <property type="molecule type" value="Genomic_DNA"/>
</dbReference>
<evidence type="ECO:0000313" key="3">
    <source>
        <dbReference type="Proteomes" id="UP000198964"/>
    </source>
</evidence>
<reference evidence="2 3" key="1">
    <citation type="submission" date="2016-10" db="EMBL/GenBank/DDBJ databases">
        <authorList>
            <person name="de Groot N.N."/>
        </authorList>
    </citation>
    <scope>NUCLEOTIDE SEQUENCE [LARGE SCALE GENOMIC DNA]</scope>
    <source>
        <strain evidence="2 3">CGMCC 1.9156</strain>
    </source>
</reference>
<dbReference type="PROSITE" id="PS51412">
    <property type="entry name" value="MACPF_2"/>
    <property type="match status" value="1"/>
</dbReference>
<dbReference type="RefSeq" id="WP_170846954.1">
    <property type="nucleotide sequence ID" value="NZ_FONW01000006.1"/>
</dbReference>
<sequence length="518" mass="58637">MKKITLFILLFCIAFFGCEEDSINPIAENNDELIIIKERNSKYPLILSQKSSPKLKNSSVLSFDDYLGRSYKANTIPFGYAENVGYPVIDMKKLLDAHPTYKTHLGINTTNVNAFSFANFERYVDNSTIKGKLSGGGSINLGILNIGAKNKFEDTYTKNKIAESDRVHGQIDIEFRSDLYQLQTSSNISKKIMENYLSPDFKDDLYNTTPVEIFNNYGAFVLRRFITGGRATALYSARHTKNESTISNEFDMDANINASFKLGKIDGKADVGLGFGYTNNNYELQNIKDFQMSISTVGGKKVYSQLSPPIDVKQANVDLSPWMNSLDDKISHAVIDIADDGLIPLWDFILEKNIKKQLKARCANEILHSQLSEPYIIAVKSKDQSNPQTLVLLRTRFNDLMILDVIPPSESLENNISNNKYFDILTVSPTSTDELSRHTFFTNSMSTETNFVRFNWNNFKKYTDPEGVVYLLDTASSVGFTLHYKWLSGTYGITDIINKMNTITVERRDLYNYTLIAL</sequence>
<protein>
    <submittedName>
        <fullName evidence="2">MAC/Perforin domain-containing protein</fullName>
    </submittedName>
</protein>
<feature type="domain" description="MACPF" evidence="1">
    <location>
        <begin position="22"/>
        <end position="379"/>
    </location>
</feature>